<reference evidence="1" key="1">
    <citation type="journal article" date="2020" name="Int. J. Syst. Evol. Microbiol.">
        <title>Aquipluma nitroreducens gen. nov. sp. nov., a novel facultatively anaerobic bacterium isolated from a freshwater lake.</title>
        <authorList>
            <person name="Watanabe M."/>
            <person name="Kojima H."/>
            <person name="Fukui M."/>
        </authorList>
    </citation>
    <scope>NUCLEOTIDE SEQUENCE</scope>
    <source>
        <strain evidence="1">MeG22</strain>
    </source>
</reference>
<evidence type="ECO:0000313" key="1">
    <source>
        <dbReference type="EMBL" id="BBE20792.1"/>
    </source>
</evidence>
<dbReference type="KEGG" id="anf:AQPE_4986"/>
<name>A0A5K7SGP1_9BACT</name>
<keyword evidence="2" id="KW-1185">Reference proteome</keyword>
<gene>
    <name evidence="1" type="ORF">AQPE_4986</name>
</gene>
<proteinExistence type="predicted"/>
<protein>
    <submittedName>
        <fullName evidence="1">Uncharacterized protein</fullName>
    </submittedName>
</protein>
<sequence>MPVEISKIPVKSSISFQVIRPEIVDKRGLKLSIQHILLLLRVIRKFINQIL</sequence>
<dbReference type="Proteomes" id="UP001193389">
    <property type="component" value="Chromosome"/>
</dbReference>
<dbReference type="EMBL" id="AP018694">
    <property type="protein sequence ID" value="BBE20792.1"/>
    <property type="molecule type" value="Genomic_DNA"/>
</dbReference>
<evidence type="ECO:0000313" key="2">
    <source>
        <dbReference type="Proteomes" id="UP001193389"/>
    </source>
</evidence>
<dbReference type="AlphaFoldDB" id="A0A5K7SGP1"/>
<accession>A0A5K7SGP1</accession>
<organism evidence="1 2">
    <name type="scientific">Aquipluma nitroreducens</name>
    <dbReference type="NCBI Taxonomy" id="2010828"/>
    <lineage>
        <taxon>Bacteria</taxon>
        <taxon>Pseudomonadati</taxon>
        <taxon>Bacteroidota</taxon>
        <taxon>Bacteroidia</taxon>
        <taxon>Marinilabiliales</taxon>
        <taxon>Prolixibacteraceae</taxon>
        <taxon>Aquipluma</taxon>
    </lineage>
</organism>